<name>A0A1B2DFY4_9BACL</name>
<protein>
    <submittedName>
        <fullName evidence="1">Uncharacterized protein</fullName>
    </submittedName>
</protein>
<organism evidence="1">
    <name type="scientific">Paenibacillus sp. BIHB 4019</name>
    <dbReference type="NCBI Taxonomy" id="1870819"/>
    <lineage>
        <taxon>Bacteria</taxon>
        <taxon>Bacillati</taxon>
        <taxon>Bacillota</taxon>
        <taxon>Bacilli</taxon>
        <taxon>Bacillales</taxon>
        <taxon>Paenibacillaceae</taxon>
        <taxon>Paenibacillus</taxon>
    </lineage>
</organism>
<evidence type="ECO:0000313" key="1">
    <source>
        <dbReference type="EMBL" id="ANY66622.1"/>
    </source>
</evidence>
<dbReference type="EMBL" id="CP016808">
    <property type="protein sequence ID" value="ANY66622.1"/>
    <property type="molecule type" value="Genomic_DNA"/>
</dbReference>
<dbReference type="AlphaFoldDB" id="A0A1B2DFY4"/>
<reference evidence="1" key="1">
    <citation type="submission" date="2016-08" db="EMBL/GenBank/DDBJ databases">
        <title>Complete Genome Seqeunce of Paenibacillus sp. BIHB 4019 from tea rhizoplane.</title>
        <authorList>
            <person name="Thakur R."/>
            <person name="Swarnkar M.K."/>
            <person name="Gulati A."/>
        </authorList>
    </citation>
    <scope>NUCLEOTIDE SEQUENCE [LARGE SCALE GENOMIC DNA]</scope>
    <source>
        <strain evidence="1">BIHB4019</strain>
    </source>
</reference>
<proteinExistence type="predicted"/>
<sequence>MVKRVRLKCSAFLERHDAIHTAKNVSSDAEAWIVKFKTFAKHMGQRLPANDWKGCPLQSVLE</sequence>
<accession>A0A1B2DFY4</accession>
<gene>
    <name evidence="1" type="ORF">BBD42_09240</name>
</gene>